<keyword evidence="1" id="KW-0732">Signal</keyword>
<keyword evidence="2" id="KW-0167">Capsid protein</keyword>
<evidence type="ECO:0000313" key="2">
    <source>
        <dbReference type="EMBL" id="QDF62980.1"/>
    </source>
</evidence>
<sequence length="76" mass="8419">MSSSQFAIFCIILIALFPLHEFVDGQGLEAGKETCKQIKCGKEKNITCPCCVSKAGLKNRCYKSIEECSLRCGKRL</sequence>
<evidence type="ECO:0000256" key="1">
    <source>
        <dbReference type="SAM" id="SignalP"/>
    </source>
</evidence>
<reference evidence="2" key="1">
    <citation type="submission" date="2018-12" db="EMBL/GenBank/DDBJ databases">
        <authorList>
            <person name="Gao Q."/>
        </authorList>
    </citation>
    <scope>NUCLEOTIDE SEQUENCE</scope>
</reference>
<feature type="signal peptide" evidence="1">
    <location>
        <begin position="1"/>
        <end position="25"/>
    </location>
</feature>
<name>A0A4Y6I1C4_BRAOL</name>
<dbReference type="EMBL" id="MK256422">
    <property type="protein sequence ID" value="QDF62980.1"/>
    <property type="molecule type" value="mRNA"/>
</dbReference>
<gene>
    <name evidence="2" type="primary">PCP-B24</name>
</gene>
<keyword evidence="2" id="KW-0946">Virion</keyword>
<organism evidence="2">
    <name type="scientific">Brassica oleracea</name>
    <name type="common">Wild cabbage</name>
    <dbReference type="NCBI Taxonomy" id="3712"/>
    <lineage>
        <taxon>Eukaryota</taxon>
        <taxon>Viridiplantae</taxon>
        <taxon>Streptophyta</taxon>
        <taxon>Embryophyta</taxon>
        <taxon>Tracheophyta</taxon>
        <taxon>Spermatophyta</taxon>
        <taxon>Magnoliopsida</taxon>
        <taxon>eudicotyledons</taxon>
        <taxon>Gunneridae</taxon>
        <taxon>Pentapetalae</taxon>
        <taxon>rosids</taxon>
        <taxon>malvids</taxon>
        <taxon>Brassicales</taxon>
        <taxon>Brassicaceae</taxon>
        <taxon>Brassiceae</taxon>
        <taxon>Brassica</taxon>
    </lineage>
</organism>
<accession>A0A4Y6I1C4</accession>
<dbReference type="AlphaFoldDB" id="A0A4Y6I1C4"/>
<proteinExistence type="evidence at transcript level"/>
<protein>
    <submittedName>
        <fullName evidence="2">Pollen coat protein B24</fullName>
    </submittedName>
</protein>
<feature type="chain" id="PRO_5021252595" evidence="1">
    <location>
        <begin position="26"/>
        <end position="76"/>
    </location>
</feature>